<dbReference type="EMBL" id="ML975150">
    <property type="protein sequence ID" value="KAF1816723.1"/>
    <property type="molecule type" value="Genomic_DNA"/>
</dbReference>
<reference evidence="8" key="3">
    <citation type="submission" date="2025-04" db="UniProtKB">
        <authorList>
            <consortium name="RefSeq"/>
        </authorList>
    </citation>
    <scope>IDENTIFICATION</scope>
    <source>
        <strain evidence="8">CBS 781.70</strain>
    </source>
</reference>
<dbReference type="AlphaFoldDB" id="A0A6G1GF96"/>
<dbReference type="InterPro" id="IPR023352">
    <property type="entry name" value="MAPEG-like_dom_sf"/>
</dbReference>
<dbReference type="GeneID" id="54419259"/>
<dbReference type="RefSeq" id="XP_033538354.1">
    <property type="nucleotide sequence ID" value="XM_033678689.1"/>
</dbReference>
<feature type="transmembrane region" description="Helical" evidence="5">
    <location>
        <begin position="12"/>
        <end position="34"/>
    </location>
</feature>
<comment type="subcellular location">
    <subcellularLocation>
        <location evidence="1">Membrane</location>
    </subcellularLocation>
</comment>
<keyword evidence="2 5" id="KW-0812">Transmembrane</keyword>
<sequence>MASYLNYVTSNYSLSLLSIPAYHVLALLPHFYSFHLGTQGDSSKWRNANSRGQTHAKEIQTRLSPAQYNRFERARAAHANAMENLPLFVAAVLASKFVAIAKGESVGESLGTDALAVRLLLARAVYTAMYLFVKDDRVAGLRTLVWLYGVQQCWKSIIGAAWALAH</sequence>
<keyword evidence="3 5" id="KW-1133">Transmembrane helix</keyword>
<evidence type="ECO:0000313" key="7">
    <source>
        <dbReference type="Proteomes" id="UP000504638"/>
    </source>
</evidence>
<dbReference type="Proteomes" id="UP000504638">
    <property type="component" value="Unplaced"/>
</dbReference>
<feature type="transmembrane region" description="Helical" evidence="5">
    <location>
        <begin position="115"/>
        <end position="133"/>
    </location>
</feature>
<name>A0A6G1GF96_9PEZI</name>
<gene>
    <name evidence="6 8" type="ORF">P152DRAFT_454952</name>
</gene>
<dbReference type="SUPFAM" id="SSF161084">
    <property type="entry name" value="MAPEG domain-like"/>
    <property type="match status" value="1"/>
</dbReference>
<organism evidence="6">
    <name type="scientific">Eremomyces bilateralis CBS 781.70</name>
    <dbReference type="NCBI Taxonomy" id="1392243"/>
    <lineage>
        <taxon>Eukaryota</taxon>
        <taxon>Fungi</taxon>
        <taxon>Dikarya</taxon>
        <taxon>Ascomycota</taxon>
        <taxon>Pezizomycotina</taxon>
        <taxon>Dothideomycetes</taxon>
        <taxon>Dothideomycetes incertae sedis</taxon>
        <taxon>Eremomycetales</taxon>
        <taxon>Eremomycetaceae</taxon>
        <taxon>Eremomyces</taxon>
    </lineage>
</organism>
<proteinExistence type="predicted"/>
<dbReference type="OrthoDB" id="2122304at2759"/>
<evidence type="ECO:0000256" key="3">
    <source>
        <dbReference type="ARBA" id="ARBA00022989"/>
    </source>
</evidence>
<reference evidence="8" key="2">
    <citation type="submission" date="2020-04" db="EMBL/GenBank/DDBJ databases">
        <authorList>
            <consortium name="NCBI Genome Project"/>
        </authorList>
    </citation>
    <scope>NUCLEOTIDE SEQUENCE</scope>
    <source>
        <strain evidence="8">CBS 781.70</strain>
    </source>
</reference>
<evidence type="ECO:0000256" key="4">
    <source>
        <dbReference type="ARBA" id="ARBA00023136"/>
    </source>
</evidence>
<keyword evidence="7" id="KW-1185">Reference proteome</keyword>
<evidence type="ECO:0000256" key="2">
    <source>
        <dbReference type="ARBA" id="ARBA00022692"/>
    </source>
</evidence>
<reference evidence="6 8" key="1">
    <citation type="submission" date="2020-01" db="EMBL/GenBank/DDBJ databases">
        <authorList>
            <consortium name="DOE Joint Genome Institute"/>
            <person name="Haridas S."/>
            <person name="Albert R."/>
            <person name="Binder M."/>
            <person name="Bloem J."/>
            <person name="Labutti K."/>
            <person name="Salamov A."/>
            <person name="Andreopoulos B."/>
            <person name="Baker S.E."/>
            <person name="Barry K."/>
            <person name="Bills G."/>
            <person name="Bluhm B.H."/>
            <person name="Cannon C."/>
            <person name="Castanera R."/>
            <person name="Culley D.E."/>
            <person name="Daum C."/>
            <person name="Ezra D."/>
            <person name="Gonzalez J.B."/>
            <person name="Henrissat B."/>
            <person name="Kuo A."/>
            <person name="Liang C."/>
            <person name="Lipzen A."/>
            <person name="Lutzoni F."/>
            <person name="Magnuson J."/>
            <person name="Mondo S."/>
            <person name="Nolan M."/>
            <person name="Ohm R."/>
            <person name="Pangilinan J."/>
            <person name="Park H.-J."/>
            <person name="Ramirez L."/>
            <person name="Alfaro M."/>
            <person name="Sun H."/>
            <person name="Tritt A."/>
            <person name="Yoshinaga Y."/>
            <person name="Zwiers L.-H."/>
            <person name="Turgeon B.G."/>
            <person name="Goodwin S.B."/>
            <person name="Spatafora J.W."/>
            <person name="Crous P.W."/>
            <person name="Grigoriev I.V."/>
        </authorList>
    </citation>
    <scope>NUCLEOTIDE SEQUENCE</scope>
    <source>
        <strain evidence="6 8">CBS 781.70</strain>
    </source>
</reference>
<dbReference type="PANTHER" id="PTHR35371:SF1">
    <property type="entry name" value="BLR7753 PROTEIN"/>
    <property type="match status" value="1"/>
</dbReference>
<evidence type="ECO:0000256" key="1">
    <source>
        <dbReference type="ARBA" id="ARBA00004370"/>
    </source>
</evidence>
<accession>A0A6G1GF96</accession>
<dbReference type="Pfam" id="PF01124">
    <property type="entry name" value="MAPEG"/>
    <property type="match status" value="1"/>
</dbReference>
<evidence type="ECO:0000256" key="5">
    <source>
        <dbReference type="SAM" id="Phobius"/>
    </source>
</evidence>
<dbReference type="InterPro" id="IPR001129">
    <property type="entry name" value="Membr-assoc_MAPEG"/>
</dbReference>
<evidence type="ECO:0000313" key="8">
    <source>
        <dbReference type="RefSeq" id="XP_033538354.1"/>
    </source>
</evidence>
<evidence type="ECO:0000313" key="6">
    <source>
        <dbReference type="EMBL" id="KAF1816723.1"/>
    </source>
</evidence>
<keyword evidence="4 5" id="KW-0472">Membrane</keyword>
<protein>
    <submittedName>
        <fullName evidence="6 8">Uncharacterized protein</fullName>
    </submittedName>
</protein>
<dbReference type="GO" id="GO:0016020">
    <property type="term" value="C:membrane"/>
    <property type="evidence" value="ECO:0007669"/>
    <property type="project" value="UniProtKB-SubCell"/>
</dbReference>
<dbReference type="Gene3D" id="1.20.120.550">
    <property type="entry name" value="Membrane associated eicosanoid/glutathione metabolism-like domain"/>
    <property type="match status" value="1"/>
</dbReference>
<dbReference type="PANTHER" id="PTHR35371">
    <property type="entry name" value="INNER MEMBRANE PROTEIN"/>
    <property type="match status" value="1"/>
</dbReference>